<dbReference type="GO" id="GO:0045892">
    <property type="term" value="P:negative regulation of DNA-templated transcription"/>
    <property type="evidence" value="ECO:0007669"/>
    <property type="project" value="TreeGrafter"/>
</dbReference>
<evidence type="ECO:0000313" key="7">
    <source>
        <dbReference type="EMBL" id="ATX66978.1"/>
    </source>
</evidence>
<dbReference type="GO" id="GO:0003677">
    <property type="term" value="F:DNA binding"/>
    <property type="evidence" value="ECO:0007669"/>
    <property type="project" value="UniProtKB-KW"/>
</dbReference>
<feature type="region of interest" description="Disordered" evidence="4">
    <location>
        <begin position="1"/>
        <end position="26"/>
    </location>
</feature>
<protein>
    <submittedName>
        <fullName evidence="7">IclR family transcriptional regulator</fullName>
    </submittedName>
</protein>
<evidence type="ECO:0000256" key="4">
    <source>
        <dbReference type="SAM" id="MobiDB-lite"/>
    </source>
</evidence>
<dbReference type="PANTHER" id="PTHR30136:SF24">
    <property type="entry name" value="HTH-TYPE TRANSCRIPTIONAL REPRESSOR ALLR"/>
    <property type="match status" value="1"/>
</dbReference>
<dbReference type="InterPro" id="IPR005471">
    <property type="entry name" value="Tscrpt_reg_IclR_N"/>
</dbReference>
<dbReference type="AlphaFoldDB" id="A0A2K8KJA1"/>
<dbReference type="InterPro" id="IPR029016">
    <property type="entry name" value="GAF-like_dom_sf"/>
</dbReference>
<feature type="domain" description="HTH iclR-type" evidence="5">
    <location>
        <begin position="28"/>
        <end position="89"/>
    </location>
</feature>
<name>A0A2K8KJA1_9RHOB</name>
<evidence type="ECO:0000256" key="1">
    <source>
        <dbReference type="ARBA" id="ARBA00023015"/>
    </source>
</evidence>
<dbReference type="SUPFAM" id="SSF46785">
    <property type="entry name" value="Winged helix' DNA-binding domain"/>
    <property type="match status" value="1"/>
</dbReference>
<evidence type="ECO:0000313" key="8">
    <source>
        <dbReference type="Proteomes" id="UP000228948"/>
    </source>
</evidence>
<keyword evidence="1" id="KW-0805">Transcription regulation</keyword>
<feature type="domain" description="IclR-ED" evidence="6">
    <location>
        <begin position="90"/>
        <end position="272"/>
    </location>
</feature>
<sequence length="287" mass="30932">MKKRHIMAEPRTRGRPRAFHDKSEQNTVQSLDRALGILRVLSESSGLTLTELAQAADQSPATVYRVLSTFQAHGMVELEAEGQRWHVGAGAFRVGSAFLRRTKLAERARGAMQTLMRETGETANLGVEEKDEVLFLTQVETHEAIRAFFPPGTRSPMHVSGIGKALLAYYPITRVARIMAQGLPGFTAASLTDGIALENDLIDTRARGYAIDNEERTEGMRCIAAPIFNAHGEPVAGLSISGPVFRLSLERAKDMGELVRTAAAGVTEATGGRVPQKGAAGSLARPG</sequence>
<dbReference type="KEGG" id="rbg:BG454_15070"/>
<dbReference type="GO" id="GO:0003700">
    <property type="term" value="F:DNA-binding transcription factor activity"/>
    <property type="evidence" value="ECO:0007669"/>
    <property type="project" value="TreeGrafter"/>
</dbReference>
<dbReference type="InterPro" id="IPR014757">
    <property type="entry name" value="Tscrpt_reg_IclR_C"/>
</dbReference>
<dbReference type="Gene3D" id="3.30.450.40">
    <property type="match status" value="1"/>
</dbReference>
<dbReference type="PANTHER" id="PTHR30136">
    <property type="entry name" value="HELIX-TURN-HELIX TRANSCRIPTIONAL REGULATOR, ICLR FAMILY"/>
    <property type="match status" value="1"/>
</dbReference>
<dbReference type="Gene3D" id="1.10.10.10">
    <property type="entry name" value="Winged helix-like DNA-binding domain superfamily/Winged helix DNA-binding domain"/>
    <property type="match status" value="1"/>
</dbReference>
<evidence type="ECO:0000259" key="6">
    <source>
        <dbReference type="PROSITE" id="PS51078"/>
    </source>
</evidence>
<dbReference type="PROSITE" id="PS51077">
    <property type="entry name" value="HTH_ICLR"/>
    <property type="match status" value="1"/>
</dbReference>
<accession>A0A2K8KJA1</accession>
<dbReference type="PROSITE" id="PS51078">
    <property type="entry name" value="ICLR_ED"/>
    <property type="match status" value="1"/>
</dbReference>
<evidence type="ECO:0000259" key="5">
    <source>
        <dbReference type="PROSITE" id="PS51077"/>
    </source>
</evidence>
<dbReference type="NCBIfam" id="NF045644">
    <property type="entry name" value="TransRegBhcR"/>
    <property type="match status" value="1"/>
</dbReference>
<evidence type="ECO:0000256" key="3">
    <source>
        <dbReference type="ARBA" id="ARBA00023163"/>
    </source>
</evidence>
<dbReference type="InterPro" id="IPR036388">
    <property type="entry name" value="WH-like_DNA-bd_sf"/>
</dbReference>
<dbReference type="InterPro" id="IPR054844">
    <property type="entry name" value="TransRegBhcR"/>
</dbReference>
<dbReference type="SMART" id="SM00346">
    <property type="entry name" value="HTH_ICLR"/>
    <property type="match status" value="1"/>
</dbReference>
<dbReference type="InterPro" id="IPR036390">
    <property type="entry name" value="WH_DNA-bd_sf"/>
</dbReference>
<reference evidence="7 8" key="1">
    <citation type="submission" date="2017-11" db="EMBL/GenBank/DDBJ databases">
        <title>Revised Sequence and Annotation of the Rhodobaca barguzinensis strain alga05 Genome.</title>
        <authorList>
            <person name="Kopejtka K."/>
            <person name="Tomasch J.M."/>
            <person name="Bunk B."/>
            <person name="Koblizek M."/>
        </authorList>
    </citation>
    <scope>NUCLEOTIDE SEQUENCE [LARGE SCALE GENOMIC DNA]</scope>
    <source>
        <strain evidence="8">alga05</strain>
    </source>
</reference>
<dbReference type="Proteomes" id="UP000228948">
    <property type="component" value="Chromosome"/>
</dbReference>
<dbReference type="SUPFAM" id="SSF55781">
    <property type="entry name" value="GAF domain-like"/>
    <property type="match status" value="1"/>
</dbReference>
<dbReference type="EMBL" id="CP024899">
    <property type="protein sequence ID" value="ATX66978.1"/>
    <property type="molecule type" value="Genomic_DNA"/>
</dbReference>
<gene>
    <name evidence="7" type="ORF">BG454_15070</name>
</gene>
<dbReference type="Pfam" id="PF09339">
    <property type="entry name" value="HTH_IclR"/>
    <property type="match status" value="1"/>
</dbReference>
<keyword evidence="2" id="KW-0238">DNA-binding</keyword>
<dbReference type="InterPro" id="IPR050707">
    <property type="entry name" value="HTH_MetabolicPath_Reg"/>
</dbReference>
<proteinExistence type="predicted"/>
<keyword evidence="3" id="KW-0804">Transcription</keyword>
<dbReference type="Pfam" id="PF01614">
    <property type="entry name" value="IclR_C"/>
    <property type="match status" value="1"/>
</dbReference>
<dbReference type="OrthoDB" id="9807558at2"/>
<dbReference type="STRING" id="441209.GCA_001870665_02798"/>
<keyword evidence="8" id="KW-1185">Reference proteome</keyword>
<organism evidence="7 8">
    <name type="scientific">Roseinatronobacter bogoriensis subsp. barguzinensis</name>
    <dbReference type="NCBI Taxonomy" id="441209"/>
    <lineage>
        <taxon>Bacteria</taxon>
        <taxon>Pseudomonadati</taxon>
        <taxon>Pseudomonadota</taxon>
        <taxon>Alphaproteobacteria</taxon>
        <taxon>Rhodobacterales</taxon>
        <taxon>Paracoccaceae</taxon>
        <taxon>Roseinatronobacter</taxon>
    </lineage>
</organism>
<evidence type="ECO:0000256" key="2">
    <source>
        <dbReference type="ARBA" id="ARBA00023125"/>
    </source>
</evidence>
<feature type="compositionally biased region" description="Basic and acidic residues" evidence="4">
    <location>
        <begin position="1"/>
        <end position="24"/>
    </location>
</feature>